<keyword evidence="3" id="KW-0809">Transit peptide</keyword>
<gene>
    <name evidence="5" type="primary">LOC102589359</name>
</gene>
<dbReference type="Pfam" id="PF04755">
    <property type="entry name" value="PAP_fibrillin"/>
    <property type="match status" value="1"/>
</dbReference>
<accession>M1D581</accession>
<dbReference type="Gramene" id="PGSC0003DMT400081891">
    <property type="protein sequence ID" value="PGSC0003DMT400081891"/>
    <property type="gene ID" value="PGSC0003DMG400032149"/>
</dbReference>
<dbReference type="ExpressionAtlas" id="M1D581">
    <property type="expression patterns" value="baseline and differential"/>
</dbReference>
<keyword evidence="2" id="KW-0934">Plastid</keyword>
<dbReference type="GO" id="GO:0009536">
    <property type="term" value="C:plastid"/>
    <property type="evidence" value="ECO:0007669"/>
    <property type="project" value="UniProtKB-SubCell"/>
</dbReference>
<comment type="subcellular location">
    <subcellularLocation>
        <location evidence="1">Plastid</location>
    </subcellularLocation>
</comment>
<organism evidence="5 6">
    <name type="scientific">Solanum tuberosum</name>
    <name type="common">Potato</name>
    <dbReference type="NCBI Taxonomy" id="4113"/>
    <lineage>
        <taxon>Eukaryota</taxon>
        <taxon>Viridiplantae</taxon>
        <taxon>Streptophyta</taxon>
        <taxon>Embryophyta</taxon>
        <taxon>Tracheophyta</taxon>
        <taxon>Spermatophyta</taxon>
        <taxon>Magnoliopsida</taxon>
        <taxon>eudicotyledons</taxon>
        <taxon>Gunneridae</taxon>
        <taxon>Pentapetalae</taxon>
        <taxon>asterids</taxon>
        <taxon>lamiids</taxon>
        <taxon>Solanales</taxon>
        <taxon>Solanaceae</taxon>
        <taxon>Solanoideae</taxon>
        <taxon>Solaneae</taxon>
        <taxon>Solanum</taxon>
    </lineage>
</organism>
<dbReference type="PANTHER" id="PTHR31906">
    <property type="entry name" value="PLASTID-LIPID-ASSOCIATED PROTEIN 4, CHLOROPLASTIC-RELATED"/>
    <property type="match status" value="1"/>
</dbReference>
<dbReference type="AlphaFoldDB" id="M1D581"/>
<proteinExistence type="predicted"/>
<evidence type="ECO:0000259" key="4">
    <source>
        <dbReference type="Pfam" id="PF04755"/>
    </source>
</evidence>
<reference evidence="6" key="1">
    <citation type="journal article" date="2011" name="Nature">
        <title>Genome sequence and analysis of the tuber crop potato.</title>
        <authorList>
            <consortium name="The Potato Genome Sequencing Consortium"/>
        </authorList>
    </citation>
    <scope>NUCLEOTIDE SEQUENCE [LARGE SCALE GENOMIC DNA]</scope>
    <source>
        <strain evidence="6">cv. DM1-3 516 R44</strain>
    </source>
</reference>
<sequence length="115" mass="12739">MEIGNFGVGFRPQIAINSTRKWRCKQFLGQKMQNKKSFLLVCSVASKVCSFSEEENGLIEALIGIQGRGRAASPQQLQEVERAVKVLEGSEGVSEPVSIVFECFRFHCISLSLIS</sequence>
<feature type="domain" description="Plastid lipid-associated protein/fibrillin conserved" evidence="4">
    <location>
        <begin position="56"/>
        <end position="97"/>
    </location>
</feature>
<name>M1D581_SOLTU</name>
<evidence type="ECO:0000256" key="2">
    <source>
        <dbReference type="ARBA" id="ARBA00022640"/>
    </source>
</evidence>
<protein>
    <submittedName>
        <fullName evidence="5">Structural molecule</fullName>
    </submittedName>
</protein>
<dbReference type="Proteomes" id="UP000011115">
    <property type="component" value="Unassembled WGS sequence"/>
</dbReference>
<evidence type="ECO:0000256" key="3">
    <source>
        <dbReference type="ARBA" id="ARBA00022946"/>
    </source>
</evidence>
<evidence type="ECO:0000313" key="5">
    <source>
        <dbReference type="EnsemblPlants" id="PGSC0003DMT400081891"/>
    </source>
</evidence>
<dbReference type="InterPro" id="IPR006843">
    <property type="entry name" value="PAP/fibrillin_dom"/>
</dbReference>
<dbReference type="InterPro" id="IPR039633">
    <property type="entry name" value="PAP"/>
</dbReference>
<dbReference type="EnsemblPlants" id="PGSC0003DMT400081891">
    <property type="protein sequence ID" value="PGSC0003DMT400081891"/>
    <property type="gene ID" value="PGSC0003DMG400032149"/>
</dbReference>
<evidence type="ECO:0000256" key="1">
    <source>
        <dbReference type="ARBA" id="ARBA00004474"/>
    </source>
</evidence>
<keyword evidence="6" id="KW-1185">Reference proteome</keyword>
<evidence type="ECO:0000313" key="6">
    <source>
        <dbReference type="Proteomes" id="UP000011115"/>
    </source>
</evidence>
<reference evidence="5" key="2">
    <citation type="submission" date="2015-06" db="UniProtKB">
        <authorList>
            <consortium name="EnsemblPlants"/>
        </authorList>
    </citation>
    <scope>IDENTIFICATION</scope>
    <source>
        <strain evidence="5">DM1-3 516 R44</strain>
    </source>
</reference>
<dbReference type="HOGENOM" id="CLU_2113209_0_0_1"/>